<dbReference type="PANTHER" id="PTHR13466">
    <property type="entry name" value="TEX2 PROTEIN-RELATED"/>
    <property type="match status" value="1"/>
</dbReference>
<dbReference type="PANTHER" id="PTHR13466:SF0">
    <property type="entry name" value="SMP-LTD DOMAIN-CONTAINING PROTEIN"/>
    <property type="match status" value="1"/>
</dbReference>
<sequence length="287" mass="32794">MILGGIFHYLFLSPSDRERPQRLTVRDCNLVSDVIDSSMYNEDDTENPDTIEWLNSLVRSILFRFKTSSKLQNLLIEKMDEILNNERLSYLGRFVITNLEFGKSPPRIEKISECSRVPDKIGTLKETKNVDYEILFSVKDCANIGIETELILNWPQASSATLPISLFFKLNEVKGKAIINFANVGSQTFFEFCFSEEPFIDIGIGSLIGNKTKLKDVAKLSRLIRIKLRNVIKQKLTRPNVFRYQINVLSDLDYSDDGEIKSALVPIDVLNSSGDLRLRKDLTEEDI</sequence>
<keyword evidence="2" id="KW-0813">Transport</keyword>
<comment type="subcellular location">
    <subcellularLocation>
        <location evidence="1">Endoplasmic reticulum membrane</location>
    </subcellularLocation>
</comment>
<name>A0A075ARX7_ROZAC</name>
<dbReference type="InterPro" id="IPR019411">
    <property type="entry name" value="MMM1_dom"/>
</dbReference>
<dbReference type="STRING" id="988480.A0A075ARX7"/>
<evidence type="ECO:0000256" key="7">
    <source>
        <dbReference type="ARBA" id="ARBA00023121"/>
    </source>
</evidence>
<evidence type="ECO:0000259" key="9">
    <source>
        <dbReference type="PROSITE" id="PS51847"/>
    </source>
</evidence>
<dbReference type="OrthoDB" id="5599157at2759"/>
<evidence type="ECO:0000256" key="5">
    <source>
        <dbReference type="ARBA" id="ARBA00022989"/>
    </source>
</evidence>
<gene>
    <name evidence="10" type="ORF">O9G_002848</name>
</gene>
<dbReference type="HOGENOM" id="CLU_970292_0_0_1"/>
<proteinExistence type="predicted"/>
<dbReference type="InterPro" id="IPR031468">
    <property type="entry name" value="SMP_LBD"/>
</dbReference>
<dbReference type="GO" id="GO:0015914">
    <property type="term" value="P:phospholipid transport"/>
    <property type="evidence" value="ECO:0007669"/>
    <property type="project" value="TreeGrafter"/>
</dbReference>
<keyword evidence="5" id="KW-1133">Transmembrane helix</keyword>
<feature type="domain" description="SMP-LTD" evidence="9">
    <location>
        <begin position="47"/>
        <end position="247"/>
    </location>
</feature>
<keyword evidence="4" id="KW-0256">Endoplasmic reticulum</keyword>
<evidence type="ECO:0000256" key="4">
    <source>
        <dbReference type="ARBA" id="ARBA00022824"/>
    </source>
</evidence>
<evidence type="ECO:0000256" key="8">
    <source>
        <dbReference type="ARBA" id="ARBA00023136"/>
    </source>
</evidence>
<reference evidence="10 11" key="1">
    <citation type="journal article" date="2013" name="Curr. Biol.">
        <title>Shared signatures of parasitism and phylogenomics unite Cryptomycota and microsporidia.</title>
        <authorList>
            <person name="James T.Y."/>
            <person name="Pelin A."/>
            <person name="Bonen L."/>
            <person name="Ahrendt S."/>
            <person name="Sain D."/>
            <person name="Corradi N."/>
            <person name="Stajich J.E."/>
        </authorList>
    </citation>
    <scope>NUCLEOTIDE SEQUENCE [LARGE SCALE GENOMIC DNA]</scope>
    <source>
        <strain evidence="10 11">CSF55</strain>
    </source>
</reference>
<dbReference type="Pfam" id="PF10296">
    <property type="entry name" value="MMM1"/>
    <property type="match status" value="2"/>
</dbReference>
<dbReference type="PROSITE" id="PS51847">
    <property type="entry name" value="SMP"/>
    <property type="match status" value="1"/>
</dbReference>
<dbReference type="AlphaFoldDB" id="A0A075ARX7"/>
<evidence type="ECO:0000256" key="1">
    <source>
        <dbReference type="ARBA" id="ARBA00004586"/>
    </source>
</evidence>
<accession>A0A075ARX7</accession>
<dbReference type="GO" id="GO:1990456">
    <property type="term" value="P:mitochondrion-endoplasmic reticulum membrane tethering"/>
    <property type="evidence" value="ECO:0007669"/>
    <property type="project" value="TreeGrafter"/>
</dbReference>
<dbReference type="GO" id="GO:0005789">
    <property type="term" value="C:endoplasmic reticulum membrane"/>
    <property type="evidence" value="ECO:0007669"/>
    <property type="project" value="UniProtKB-SubCell"/>
</dbReference>
<keyword evidence="7" id="KW-0446">Lipid-binding</keyword>
<organism evidence="10 11">
    <name type="scientific">Rozella allomycis (strain CSF55)</name>
    <dbReference type="NCBI Taxonomy" id="988480"/>
    <lineage>
        <taxon>Eukaryota</taxon>
        <taxon>Fungi</taxon>
        <taxon>Fungi incertae sedis</taxon>
        <taxon>Cryptomycota</taxon>
        <taxon>Cryptomycota incertae sedis</taxon>
        <taxon>Rozella</taxon>
    </lineage>
</organism>
<keyword evidence="6" id="KW-0445">Lipid transport</keyword>
<evidence type="ECO:0000256" key="6">
    <source>
        <dbReference type="ARBA" id="ARBA00023055"/>
    </source>
</evidence>
<evidence type="ECO:0000256" key="3">
    <source>
        <dbReference type="ARBA" id="ARBA00022692"/>
    </source>
</evidence>
<evidence type="ECO:0000313" key="11">
    <source>
        <dbReference type="Proteomes" id="UP000030755"/>
    </source>
</evidence>
<evidence type="ECO:0000256" key="2">
    <source>
        <dbReference type="ARBA" id="ARBA00022448"/>
    </source>
</evidence>
<keyword evidence="11" id="KW-1185">Reference proteome</keyword>
<keyword evidence="3" id="KW-0812">Transmembrane</keyword>
<dbReference type="GO" id="GO:0032865">
    <property type="term" value="C:ERMES complex"/>
    <property type="evidence" value="ECO:0007669"/>
    <property type="project" value="TreeGrafter"/>
</dbReference>
<evidence type="ECO:0000313" key="10">
    <source>
        <dbReference type="EMBL" id="EPZ32930.1"/>
    </source>
</evidence>
<protein>
    <recommendedName>
        <fullName evidence="9">SMP-LTD domain-containing protein</fullName>
    </recommendedName>
</protein>
<keyword evidence="8" id="KW-0472">Membrane</keyword>
<dbReference type="EMBL" id="KE561096">
    <property type="protein sequence ID" value="EPZ32930.1"/>
    <property type="molecule type" value="Genomic_DNA"/>
</dbReference>
<dbReference type="Proteomes" id="UP000030755">
    <property type="component" value="Unassembled WGS sequence"/>
</dbReference>
<dbReference type="GO" id="GO:0008289">
    <property type="term" value="F:lipid binding"/>
    <property type="evidence" value="ECO:0007669"/>
    <property type="project" value="UniProtKB-KW"/>
</dbReference>
<dbReference type="CDD" id="cd21671">
    <property type="entry name" value="SMP_Mmm1"/>
    <property type="match status" value="1"/>
</dbReference>